<dbReference type="EMBL" id="JAEAOA010000791">
    <property type="protein sequence ID" value="KAK3582687.1"/>
    <property type="molecule type" value="Genomic_DNA"/>
</dbReference>
<dbReference type="Pfam" id="PF13920">
    <property type="entry name" value="zf-C3HC4_3"/>
    <property type="match status" value="1"/>
</dbReference>
<feature type="compositionally biased region" description="Acidic residues" evidence="9">
    <location>
        <begin position="550"/>
        <end position="576"/>
    </location>
</feature>
<dbReference type="SMART" id="SM00184">
    <property type="entry name" value="RING"/>
    <property type="match status" value="1"/>
</dbReference>
<organism evidence="11 12">
    <name type="scientific">Potamilus streckersoni</name>
    <dbReference type="NCBI Taxonomy" id="2493646"/>
    <lineage>
        <taxon>Eukaryota</taxon>
        <taxon>Metazoa</taxon>
        <taxon>Spiralia</taxon>
        <taxon>Lophotrochozoa</taxon>
        <taxon>Mollusca</taxon>
        <taxon>Bivalvia</taxon>
        <taxon>Autobranchia</taxon>
        <taxon>Heteroconchia</taxon>
        <taxon>Palaeoheterodonta</taxon>
        <taxon>Unionida</taxon>
        <taxon>Unionoidea</taxon>
        <taxon>Unionidae</taxon>
        <taxon>Ambleminae</taxon>
        <taxon>Lampsilini</taxon>
        <taxon>Potamilus</taxon>
    </lineage>
</organism>
<feature type="compositionally biased region" description="Basic residues" evidence="9">
    <location>
        <begin position="474"/>
        <end position="483"/>
    </location>
</feature>
<dbReference type="InterPro" id="IPR013083">
    <property type="entry name" value="Znf_RING/FYVE/PHD"/>
</dbReference>
<evidence type="ECO:0000313" key="11">
    <source>
        <dbReference type="EMBL" id="KAK3582687.1"/>
    </source>
</evidence>
<dbReference type="PANTHER" id="PTHR22996">
    <property type="entry name" value="MAHOGUNIN"/>
    <property type="match status" value="1"/>
</dbReference>
<reference evidence="11" key="1">
    <citation type="journal article" date="2021" name="Genome Biol. Evol.">
        <title>A High-Quality Reference Genome for a Parasitic Bivalve with Doubly Uniparental Inheritance (Bivalvia: Unionida).</title>
        <authorList>
            <person name="Smith C.H."/>
        </authorList>
    </citation>
    <scope>NUCLEOTIDE SEQUENCE</scope>
    <source>
        <strain evidence="11">CHS0354</strain>
    </source>
</reference>
<dbReference type="InterPro" id="IPR045194">
    <property type="entry name" value="MGRN1/RNF157-like"/>
</dbReference>
<evidence type="ECO:0000256" key="8">
    <source>
        <dbReference type="PROSITE-ProRule" id="PRU00175"/>
    </source>
</evidence>
<dbReference type="EC" id="2.3.2.27" evidence="2"/>
<dbReference type="Gene3D" id="3.30.40.10">
    <property type="entry name" value="Zinc/RING finger domain, C3HC4 (zinc finger)"/>
    <property type="match status" value="1"/>
</dbReference>
<proteinExistence type="predicted"/>
<dbReference type="FunFam" id="3.30.40.10:FF:000013">
    <property type="entry name" value="E3 ubiquitin-protein ligase MGRN1 isoform 1"/>
    <property type="match status" value="1"/>
</dbReference>
<dbReference type="Proteomes" id="UP001195483">
    <property type="component" value="Unassembled WGS sequence"/>
</dbReference>
<feature type="region of interest" description="Disordered" evidence="9">
    <location>
        <begin position="426"/>
        <end position="669"/>
    </location>
</feature>
<dbReference type="GO" id="GO:0008270">
    <property type="term" value="F:zinc ion binding"/>
    <property type="evidence" value="ECO:0007669"/>
    <property type="project" value="UniProtKB-KW"/>
</dbReference>
<feature type="domain" description="RING-type" evidence="10">
    <location>
        <begin position="287"/>
        <end position="326"/>
    </location>
</feature>
<keyword evidence="3" id="KW-0808">Transferase</keyword>
<evidence type="ECO:0000256" key="6">
    <source>
        <dbReference type="ARBA" id="ARBA00022786"/>
    </source>
</evidence>
<keyword evidence="5 8" id="KW-0863">Zinc-finger</keyword>
<name>A0AAE0RZU1_9BIVA</name>
<dbReference type="AlphaFoldDB" id="A0AAE0RZU1"/>
<dbReference type="InterPro" id="IPR001841">
    <property type="entry name" value="Znf_RING"/>
</dbReference>
<keyword evidence="12" id="KW-1185">Reference proteome</keyword>
<gene>
    <name evidence="11" type="ORF">CHS0354_013034</name>
</gene>
<keyword evidence="4" id="KW-0479">Metal-binding</keyword>
<evidence type="ECO:0000256" key="2">
    <source>
        <dbReference type="ARBA" id="ARBA00012483"/>
    </source>
</evidence>
<evidence type="ECO:0000256" key="9">
    <source>
        <dbReference type="SAM" id="MobiDB-lite"/>
    </source>
</evidence>
<reference evidence="11" key="3">
    <citation type="submission" date="2023-05" db="EMBL/GenBank/DDBJ databases">
        <authorList>
            <person name="Smith C.H."/>
        </authorList>
    </citation>
    <scope>NUCLEOTIDE SEQUENCE</scope>
    <source>
        <strain evidence="11">CHS0354</strain>
        <tissue evidence="11">Mantle</tissue>
    </source>
</reference>
<evidence type="ECO:0000256" key="4">
    <source>
        <dbReference type="ARBA" id="ARBA00022723"/>
    </source>
</evidence>
<protein>
    <recommendedName>
        <fullName evidence="2">RING-type E3 ubiquitin transferase</fullName>
        <ecNumber evidence="2">2.3.2.27</ecNumber>
    </recommendedName>
</protein>
<dbReference type="GO" id="GO:0061630">
    <property type="term" value="F:ubiquitin protein ligase activity"/>
    <property type="evidence" value="ECO:0007669"/>
    <property type="project" value="UniProtKB-EC"/>
</dbReference>
<evidence type="ECO:0000256" key="1">
    <source>
        <dbReference type="ARBA" id="ARBA00000900"/>
    </source>
</evidence>
<comment type="caution">
    <text evidence="11">The sequence shown here is derived from an EMBL/GenBank/DDBJ whole genome shotgun (WGS) entry which is preliminary data.</text>
</comment>
<feature type="compositionally biased region" description="Low complexity" evidence="9">
    <location>
        <begin position="636"/>
        <end position="653"/>
    </location>
</feature>
<evidence type="ECO:0000256" key="3">
    <source>
        <dbReference type="ARBA" id="ARBA00022679"/>
    </source>
</evidence>
<dbReference type="PANTHER" id="PTHR22996:SF0">
    <property type="entry name" value="RE60872P-RELATED"/>
    <property type="match status" value="1"/>
</dbReference>
<dbReference type="GO" id="GO:0005737">
    <property type="term" value="C:cytoplasm"/>
    <property type="evidence" value="ECO:0007669"/>
    <property type="project" value="TreeGrafter"/>
</dbReference>
<reference evidence="11" key="2">
    <citation type="journal article" date="2021" name="Genome Biol. Evol.">
        <title>Developing a high-quality reference genome for a parasitic bivalve with doubly uniparental inheritance (Bivalvia: Unionida).</title>
        <authorList>
            <person name="Smith C.H."/>
        </authorList>
    </citation>
    <scope>NUCLEOTIDE SEQUENCE</scope>
    <source>
        <strain evidence="11">CHS0354</strain>
        <tissue evidence="11">Mantle</tissue>
    </source>
</reference>
<dbReference type="InterPro" id="IPR058981">
    <property type="entry name" value="MGRN1/RNF157-like_N"/>
</dbReference>
<accession>A0AAE0RZU1</accession>
<keyword evidence="6" id="KW-0833">Ubl conjugation pathway</keyword>
<evidence type="ECO:0000313" key="12">
    <source>
        <dbReference type="Proteomes" id="UP001195483"/>
    </source>
</evidence>
<evidence type="ECO:0000259" key="10">
    <source>
        <dbReference type="PROSITE" id="PS50089"/>
    </source>
</evidence>
<dbReference type="SUPFAM" id="SSF57850">
    <property type="entry name" value="RING/U-box"/>
    <property type="match status" value="1"/>
</dbReference>
<evidence type="ECO:0000256" key="5">
    <source>
        <dbReference type="ARBA" id="ARBA00022771"/>
    </source>
</evidence>
<comment type="catalytic activity">
    <reaction evidence="1">
        <text>S-ubiquitinyl-[E2 ubiquitin-conjugating enzyme]-L-cysteine + [acceptor protein]-L-lysine = [E2 ubiquitin-conjugating enzyme]-L-cysteine + N(6)-ubiquitinyl-[acceptor protein]-L-lysine.</text>
        <dbReference type="EC" id="2.3.2.27"/>
    </reaction>
</comment>
<feature type="compositionally biased region" description="Basic and acidic residues" evidence="9">
    <location>
        <begin position="427"/>
        <end position="441"/>
    </location>
</feature>
<evidence type="ECO:0000256" key="7">
    <source>
        <dbReference type="ARBA" id="ARBA00022833"/>
    </source>
</evidence>
<sequence length="669" mass="75167">MGTFTSTLSRRNGGVEVVDILSNNAYKYPPKTGSYFGTHFIMGGERFDMTQPEAYLFGENSDLNYLGNKPVPFPYPSPQGNEPTKTLKSLINIRKDTLRLVRANDAEKTPIEDRSGEADPASSQYNIEFVFDSDVKCSIKIYYLATEEISNGQIVYHSRDPTMNSEVYHYKRGANQLFVQTTHVLKPTKIPEEEWQHSIEKEVIPIVIQCTVEEQDANGHAHMTFANIERSSVDGGFIIKPLKQKQFVDGLCYLLQEIYGIENKHTEKNKDEDDDNDEELEDSGAECVICMSDMRDTLILPCRHLCLCSTCAESLRYQASSCPICRSPFRALLQIRAMRRKPVVTLQQGDPTSEENQASQEGVPLGYEAISLIEALNGPCGLPPLSTMEGIHMPPPFRTEIHSRDKRRVKGHRLTKELVKELMLSSQEEKKVEDEVDKDISMENITLESTGEADIPIPTPDSDKQHTDSLPKASKPKSRHRGKTEKSPELNSPKTEEEDIRERYQIQIVDEVVKGMEDDSEPATLEIVVNSNLDRDKTKYPPLTVSSENLADDEREDTSDGEEEEPEPDYDEDDKDNDSYGVPARVQVVEEDQGVDKYFCPPPNYKSVISVADHCPQSQEIDMDTDEGSTLPLHLSATPSSSQESSGSSTHSSHVLLPQAHLSDEDQQK</sequence>
<dbReference type="PROSITE" id="PS50089">
    <property type="entry name" value="ZF_RING_2"/>
    <property type="match status" value="1"/>
</dbReference>
<dbReference type="Pfam" id="PF26192">
    <property type="entry name" value="RNF157-like_N"/>
    <property type="match status" value="1"/>
</dbReference>
<keyword evidence="7" id="KW-0862">Zinc</keyword>
<dbReference type="GO" id="GO:0016567">
    <property type="term" value="P:protein ubiquitination"/>
    <property type="evidence" value="ECO:0007669"/>
    <property type="project" value="TreeGrafter"/>
</dbReference>